<keyword evidence="3" id="KW-1185">Reference proteome</keyword>
<feature type="compositionally biased region" description="Basic and acidic residues" evidence="1">
    <location>
        <begin position="76"/>
        <end position="86"/>
    </location>
</feature>
<protein>
    <submittedName>
        <fullName evidence="2">Uncharacterized protein</fullName>
    </submittedName>
</protein>
<dbReference type="RefSeq" id="WP_150864106.1">
    <property type="nucleotide sequence ID" value="NZ_VYXP01000005.1"/>
</dbReference>
<gene>
    <name evidence="2" type="ORF">F3N42_09055</name>
</gene>
<name>A0A5N0TCA2_9GAMM</name>
<accession>A0A5N0TCA2</accession>
<sequence length="100" mass="10673">MRVVSWMVIFGAVSALMYRGLAPLLGEGDLHDIDAILVAGTMADDRIAQIAQCVRELDDEPGSQGASTTEPSATEAPRDLLSRADADDVAACRRKVMAQK</sequence>
<evidence type="ECO:0000313" key="3">
    <source>
        <dbReference type="Proteomes" id="UP000325372"/>
    </source>
</evidence>
<dbReference type="EMBL" id="VYXP01000005">
    <property type="protein sequence ID" value="KAA9131456.1"/>
    <property type="molecule type" value="Genomic_DNA"/>
</dbReference>
<feature type="region of interest" description="Disordered" evidence="1">
    <location>
        <begin position="57"/>
        <end position="86"/>
    </location>
</feature>
<proteinExistence type="predicted"/>
<comment type="caution">
    <text evidence="2">The sequence shown here is derived from an EMBL/GenBank/DDBJ whole genome shotgun (WGS) entry which is preliminary data.</text>
</comment>
<dbReference type="Proteomes" id="UP000325372">
    <property type="component" value="Unassembled WGS sequence"/>
</dbReference>
<evidence type="ECO:0000256" key="1">
    <source>
        <dbReference type="SAM" id="MobiDB-lite"/>
    </source>
</evidence>
<evidence type="ECO:0000313" key="2">
    <source>
        <dbReference type="EMBL" id="KAA9131456.1"/>
    </source>
</evidence>
<dbReference type="AlphaFoldDB" id="A0A5N0TCA2"/>
<reference evidence="2 3" key="1">
    <citation type="submission" date="2019-09" db="EMBL/GenBank/DDBJ databases">
        <title>Wenzhouxiangella sp. Genome sequencing and assembly.</title>
        <authorList>
            <person name="Zhang R."/>
        </authorList>
    </citation>
    <scope>NUCLEOTIDE SEQUENCE [LARGE SCALE GENOMIC DNA]</scope>
    <source>
        <strain evidence="2 3">W260</strain>
    </source>
</reference>
<organism evidence="2 3">
    <name type="scientific">Marinihelvus fidelis</name>
    <dbReference type="NCBI Taxonomy" id="2613842"/>
    <lineage>
        <taxon>Bacteria</taxon>
        <taxon>Pseudomonadati</taxon>
        <taxon>Pseudomonadota</taxon>
        <taxon>Gammaproteobacteria</taxon>
        <taxon>Chromatiales</taxon>
        <taxon>Wenzhouxiangellaceae</taxon>
        <taxon>Marinihelvus</taxon>
    </lineage>
</organism>